<protein>
    <submittedName>
        <fullName evidence="1">Uncharacterized protein</fullName>
    </submittedName>
</protein>
<dbReference type="KEGG" id="ehx:EMIHUDRAFT_212652"/>
<dbReference type="EnsemblProtists" id="EOD13543">
    <property type="protein sequence ID" value="EOD13543"/>
    <property type="gene ID" value="EMIHUDRAFT_212652"/>
</dbReference>
<dbReference type="Gene3D" id="3.40.50.1000">
    <property type="entry name" value="HAD superfamily/HAD-like"/>
    <property type="match status" value="2"/>
</dbReference>
<dbReference type="InterPro" id="IPR036412">
    <property type="entry name" value="HAD-like_sf"/>
</dbReference>
<keyword evidence="2" id="KW-1185">Reference proteome</keyword>
<dbReference type="Proteomes" id="UP000013827">
    <property type="component" value="Unassembled WGS sequence"/>
</dbReference>
<dbReference type="HOGENOM" id="CLU_043473_2_1_1"/>
<dbReference type="InterPro" id="IPR006356">
    <property type="entry name" value="HAD-SF_hydro_IIA_hyp3"/>
</dbReference>
<dbReference type="GO" id="GO:0005737">
    <property type="term" value="C:cytoplasm"/>
    <property type="evidence" value="ECO:0007669"/>
    <property type="project" value="TreeGrafter"/>
</dbReference>
<dbReference type="AlphaFoldDB" id="A0A0D3IQK8"/>
<dbReference type="PANTHER" id="PTHR19288:SF90">
    <property type="entry name" value="OS08G0542600 PROTEIN"/>
    <property type="match status" value="1"/>
</dbReference>
<dbReference type="GeneID" id="17259720"/>
<accession>A0A0D3IQK8</accession>
<dbReference type="eggNOG" id="ENOG502QU6A">
    <property type="taxonomic scope" value="Eukaryota"/>
</dbReference>
<dbReference type="PaxDb" id="2903-EOD13543"/>
<dbReference type="GO" id="GO:0016791">
    <property type="term" value="F:phosphatase activity"/>
    <property type="evidence" value="ECO:0007669"/>
    <property type="project" value="TreeGrafter"/>
</dbReference>
<dbReference type="InterPro" id="IPR023214">
    <property type="entry name" value="HAD_sf"/>
</dbReference>
<evidence type="ECO:0000313" key="2">
    <source>
        <dbReference type="Proteomes" id="UP000013827"/>
    </source>
</evidence>
<dbReference type="Pfam" id="PF13242">
    <property type="entry name" value="Hydrolase_like"/>
    <property type="match status" value="1"/>
</dbReference>
<reference evidence="2" key="1">
    <citation type="journal article" date="2013" name="Nature">
        <title>Pan genome of the phytoplankton Emiliania underpins its global distribution.</title>
        <authorList>
            <person name="Read B.A."/>
            <person name="Kegel J."/>
            <person name="Klute M.J."/>
            <person name="Kuo A."/>
            <person name="Lefebvre S.C."/>
            <person name="Maumus F."/>
            <person name="Mayer C."/>
            <person name="Miller J."/>
            <person name="Monier A."/>
            <person name="Salamov A."/>
            <person name="Young J."/>
            <person name="Aguilar M."/>
            <person name="Claverie J.M."/>
            <person name="Frickenhaus S."/>
            <person name="Gonzalez K."/>
            <person name="Herman E.K."/>
            <person name="Lin Y.C."/>
            <person name="Napier J."/>
            <person name="Ogata H."/>
            <person name="Sarno A.F."/>
            <person name="Shmutz J."/>
            <person name="Schroeder D."/>
            <person name="de Vargas C."/>
            <person name="Verret F."/>
            <person name="von Dassow P."/>
            <person name="Valentin K."/>
            <person name="Van de Peer Y."/>
            <person name="Wheeler G."/>
            <person name="Dacks J.B."/>
            <person name="Delwiche C.F."/>
            <person name="Dyhrman S.T."/>
            <person name="Glockner G."/>
            <person name="John U."/>
            <person name="Richards T."/>
            <person name="Worden A.Z."/>
            <person name="Zhang X."/>
            <person name="Grigoriev I.V."/>
            <person name="Allen A.E."/>
            <person name="Bidle K."/>
            <person name="Borodovsky M."/>
            <person name="Bowler C."/>
            <person name="Brownlee C."/>
            <person name="Cock J.M."/>
            <person name="Elias M."/>
            <person name="Gladyshev V.N."/>
            <person name="Groth M."/>
            <person name="Guda C."/>
            <person name="Hadaegh A."/>
            <person name="Iglesias-Rodriguez M.D."/>
            <person name="Jenkins J."/>
            <person name="Jones B.M."/>
            <person name="Lawson T."/>
            <person name="Leese F."/>
            <person name="Lindquist E."/>
            <person name="Lobanov A."/>
            <person name="Lomsadze A."/>
            <person name="Malik S.B."/>
            <person name="Marsh M.E."/>
            <person name="Mackinder L."/>
            <person name="Mock T."/>
            <person name="Mueller-Roeber B."/>
            <person name="Pagarete A."/>
            <person name="Parker M."/>
            <person name="Probert I."/>
            <person name="Quesneville H."/>
            <person name="Raines C."/>
            <person name="Rensing S.A."/>
            <person name="Riano-Pachon D.M."/>
            <person name="Richier S."/>
            <person name="Rokitta S."/>
            <person name="Shiraiwa Y."/>
            <person name="Soanes D.M."/>
            <person name="van der Giezen M."/>
            <person name="Wahlund T.M."/>
            <person name="Williams B."/>
            <person name="Wilson W."/>
            <person name="Wolfe G."/>
            <person name="Wurch L.L."/>
        </authorList>
    </citation>
    <scope>NUCLEOTIDE SEQUENCE</scope>
</reference>
<evidence type="ECO:0000313" key="1">
    <source>
        <dbReference type="EnsemblProtists" id="EOD13543"/>
    </source>
</evidence>
<sequence>MPSLAAFSDLASEYDGFIFDQFGVMHNGATALDGAPALVARLAAAGKRLGILSNSSKRKEWSLRELPKLGFSADHFVAAAVTTSGEEAWHALGAEWRGKACVWLSKKDGDGVSDYLDGTGVGLADVERADFLLASGTNVVRDGASVLAVDCEQSGDVTPFEDLFSRAIARALPMICANPDFVSPPKPGKAMTYQPGHIAARYEELGGRVIYYGKPHPQHFEACVAGLGLPKERVLHIGDSMHHDVAGAVRAGVPVAFIAGGIEHEKLGIPSGELPSAAALRALCEEFCAIPTHTVALARWDAPGCLRV</sequence>
<dbReference type="NCBIfam" id="TIGR01459">
    <property type="entry name" value="HAD-SF-IIA-hyp4"/>
    <property type="match status" value="1"/>
</dbReference>
<dbReference type="OMA" id="FGVMHNG"/>
<name>A0A0D3IQK8_EMIH1</name>
<dbReference type="Pfam" id="PF13344">
    <property type="entry name" value="Hydrolase_6"/>
    <property type="match status" value="1"/>
</dbReference>
<proteinExistence type="predicted"/>
<reference evidence="1" key="2">
    <citation type="submission" date="2024-10" db="UniProtKB">
        <authorList>
            <consortium name="EnsemblProtists"/>
        </authorList>
    </citation>
    <scope>IDENTIFICATION</scope>
</reference>
<dbReference type="PANTHER" id="PTHR19288">
    <property type="entry name" value="4-NITROPHENYLPHOSPHATASE-RELATED"/>
    <property type="match status" value="1"/>
</dbReference>
<dbReference type="InterPro" id="IPR006357">
    <property type="entry name" value="HAD-SF_hydro_IIA"/>
</dbReference>
<dbReference type="SUPFAM" id="SSF56784">
    <property type="entry name" value="HAD-like"/>
    <property type="match status" value="1"/>
</dbReference>
<dbReference type="RefSeq" id="XP_005765972.1">
    <property type="nucleotide sequence ID" value="XM_005765915.1"/>
</dbReference>
<organism evidence="1 2">
    <name type="scientific">Emiliania huxleyi (strain CCMP1516)</name>
    <dbReference type="NCBI Taxonomy" id="280463"/>
    <lineage>
        <taxon>Eukaryota</taxon>
        <taxon>Haptista</taxon>
        <taxon>Haptophyta</taxon>
        <taxon>Prymnesiophyceae</taxon>
        <taxon>Isochrysidales</taxon>
        <taxon>Noelaerhabdaceae</taxon>
        <taxon>Emiliania</taxon>
    </lineage>
</organism>